<feature type="non-terminal residue" evidence="2">
    <location>
        <position position="1"/>
    </location>
</feature>
<feature type="region of interest" description="Disordered" evidence="1">
    <location>
        <begin position="47"/>
        <end position="76"/>
    </location>
</feature>
<gene>
    <name evidence="2" type="ORF">TT172_LOCUS8156</name>
</gene>
<evidence type="ECO:0000313" key="2">
    <source>
        <dbReference type="EMBL" id="SPQ25737.1"/>
    </source>
</evidence>
<dbReference type="AlphaFoldDB" id="A0A3S4ATK7"/>
<dbReference type="Proteomes" id="UP000289323">
    <property type="component" value="Unassembled WGS sequence"/>
</dbReference>
<organism evidence="2 3">
    <name type="scientific">Thermothielavioides terrestris</name>
    <dbReference type="NCBI Taxonomy" id="2587410"/>
    <lineage>
        <taxon>Eukaryota</taxon>
        <taxon>Fungi</taxon>
        <taxon>Dikarya</taxon>
        <taxon>Ascomycota</taxon>
        <taxon>Pezizomycotina</taxon>
        <taxon>Sordariomycetes</taxon>
        <taxon>Sordariomycetidae</taxon>
        <taxon>Sordariales</taxon>
        <taxon>Chaetomiaceae</taxon>
        <taxon>Thermothielavioides</taxon>
    </lineage>
</organism>
<feature type="compositionally biased region" description="Polar residues" evidence="1">
    <location>
        <begin position="52"/>
        <end position="63"/>
    </location>
</feature>
<evidence type="ECO:0000313" key="3">
    <source>
        <dbReference type="Proteomes" id="UP000289323"/>
    </source>
</evidence>
<proteinExistence type="predicted"/>
<reference evidence="2 3" key="1">
    <citation type="submission" date="2018-04" db="EMBL/GenBank/DDBJ databases">
        <authorList>
            <person name="Huttner S."/>
            <person name="Dainat J."/>
        </authorList>
    </citation>
    <scope>NUCLEOTIDE SEQUENCE [LARGE SCALE GENOMIC DNA]</scope>
</reference>
<accession>A0A3S4ATK7</accession>
<name>A0A3S4ATK7_9PEZI</name>
<dbReference type="EMBL" id="OUUZ01000015">
    <property type="protein sequence ID" value="SPQ25737.1"/>
    <property type="molecule type" value="Genomic_DNA"/>
</dbReference>
<evidence type="ECO:0000256" key="1">
    <source>
        <dbReference type="SAM" id="MobiDB-lite"/>
    </source>
</evidence>
<protein>
    <submittedName>
        <fullName evidence="2">2bbe40a6-ae44-4104-832c-5b0b1520594b</fullName>
    </submittedName>
</protein>
<sequence length="76" mass="7805">HCVLQPVRISCTWVTARTPQGPAHGRSAAGQYDLAFVVLSLIMPKPPPSTIGEANNGNGSESSVPGVRAALGLLPS</sequence>